<sequence>MIRANDQLIFEPPIAEFVESRSEAFYTTFSGSNNSGKSLILKNVKMRLGRGAYMAGPHRFYHVTEIATQRFNPNDYDSWHSSFVNEANNAEHNYEHNYIDLGRIIGGLKDVKRAKLFKLCAEMIGVPFALKRRDPDNELSPRYVDMDGQNLATGSTGTRLLMTLLGLCLDEQFQYLLIDEPELGLSPRLQGELARFFADAAKRQEFFPHLKGIYVATHSHLMLDKRNISNNFIVTKNGAKIGIEQVTTVPRLHSLQFNMLGNSLEDLFLPAAIVICEGKTDRPFIERSFQHQFPGRRILVIEGQGDVKRIFRNLCTSLGDIRKSPFQERTFIVLDSVHTAGTAADLVAMGAKAANVIVWNKNGIEYVYPPQLVAQAFSCGVSNIEDMTIDGDNLTIGNMTLRKIDLSDQVLSGIGPDTTHADEFVSKLVTPLAQAIEA</sequence>
<accession>A0A0N9US78</accession>
<dbReference type="InterPro" id="IPR027417">
    <property type="entry name" value="P-loop_NTPase"/>
</dbReference>
<dbReference type="PANTHER" id="PTHR43581:SF4">
    <property type="entry name" value="ATP_GTP PHOSPHATASE"/>
    <property type="match status" value="1"/>
</dbReference>
<gene>
    <name evidence="1" type="ORF">AN936_21310</name>
</gene>
<reference evidence="1 2" key="1">
    <citation type="journal article" date="2015" name="Genome Announc.">
        <title>Complete Genome Sequence of Polypropylene Glycol- and Polyethylene Glycol-Degrading Sphingopyxis macrogoltabida Strain EY-1.</title>
        <authorList>
            <person name="Ohtsubo Y."/>
            <person name="Nagata Y."/>
            <person name="Numata M."/>
            <person name="Tsuchikane K."/>
            <person name="Hosoyama A."/>
            <person name="Yamazoe A."/>
            <person name="Tsuda M."/>
            <person name="Fujita N."/>
            <person name="Kawai F."/>
        </authorList>
    </citation>
    <scope>NUCLEOTIDE SEQUENCE [LARGE SCALE GENOMIC DNA]</scope>
    <source>
        <strain evidence="1 2">EY-1</strain>
    </source>
</reference>
<dbReference type="EMBL" id="CP012700">
    <property type="protein sequence ID" value="ALH82807.1"/>
    <property type="molecule type" value="Genomic_DNA"/>
</dbReference>
<evidence type="ECO:0000313" key="2">
    <source>
        <dbReference type="Proteomes" id="UP000058074"/>
    </source>
</evidence>
<dbReference type="Proteomes" id="UP000058074">
    <property type="component" value="Chromosome"/>
</dbReference>
<organism evidence="1 2">
    <name type="scientific">Sphingopyxis macrogoltabida</name>
    <name type="common">Sphingomonas macrogoltabidus</name>
    <dbReference type="NCBI Taxonomy" id="33050"/>
    <lineage>
        <taxon>Bacteria</taxon>
        <taxon>Pseudomonadati</taxon>
        <taxon>Pseudomonadota</taxon>
        <taxon>Alphaproteobacteria</taxon>
        <taxon>Sphingomonadales</taxon>
        <taxon>Sphingomonadaceae</taxon>
        <taxon>Sphingopyxis</taxon>
    </lineage>
</organism>
<dbReference type="KEGG" id="smag:AN936_21310"/>
<dbReference type="PATRIC" id="fig|33050.5.peg.4417"/>
<dbReference type="SUPFAM" id="SSF52540">
    <property type="entry name" value="P-loop containing nucleoside triphosphate hydrolases"/>
    <property type="match status" value="1"/>
</dbReference>
<dbReference type="InterPro" id="IPR051396">
    <property type="entry name" value="Bact_Antivir_Def_Nuclease"/>
</dbReference>
<dbReference type="AlphaFoldDB" id="A0A0N9US78"/>
<evidence type="ECO:0000313" key="1">
    <source>
        <dbReference type="EMBL" id="ALH82807.1"/>
    </source>
</evidence>
<dbReference type="OrthoDB" id="9789856at2"/>
<dbReference type="PANTHER" id="PTHR43581">
    <property type="entry name" value="ATP/GTP PHOSPHATASE"/>
    <property type="match status" value="1"/>
</dbReference>
<name>A0A0N9US78_SPHMC</name>
<protein>
    <submittedName>
        <fullName evidence="1">Uncharacterized protein</fullName>
    </submittedName>
</protein>
<proteinExistence type="predicted"/>
<dbReference type="RefSeq" id="WP_084758571.1">
    <property type="nucleotide sequence ID" value="NZ_CP012700.1"/>
</dbReference>